<dbReference type="GO" id="GO:0005634">
    <property type="term" value="C:nucleus"/>
    <property type="evidence" value="ECO:0007669"/>
    <property type="project" value="UniProtKB-SubCell"/>
</dbReference>
<organism evidence="8 9">
    <name type="scientific">Panaeolus cyanescens</name>
    <dbReference type="NCBI Taxonomy" id="181874"/>
    <lineage>
        <taxon>Eukaryota</taxon>
        <taxon>Fungi</taxon>
        <taxon>Dikarya</taxon>
        <taxon>Basidiomycota</taxon>
        <taxon>Agaricomycotina</taxon>
        <taxon>Agaricomycetes</taxon>
        <taxon>Agaricomycetidae</taxon>
        <taxon>Agaricales</taxon>
        <taxon>Agaricineae</taxon>
        <taxon>Galeropsidaceae</taxon>
        <taxon>Panaeolus</taxon>
    </lineage>
</organism>
<feature type="compositionally biased region" description="Low complexity" evidence="6">
    <location>
        <begin position="120"/>
        <end position="133"/>
    </location>
</feature>
<dbReference type="CDD" id="cd12148">
    <property type="entry name" value="fungal_TF_MHR"/>
    <property type="match status" value="1"/>
</dbReference>
<feature type="compositionally biased region" description="Polar residues" evidence="6">
    <location>
        <begin position="205"/>
        <end position="217"/>
    </location>
</feature>
<feature type="region of interest" description="Disordered" evidence="6">
    <location>
        <begin position="1"/>
        <end position="402"/>
    </location>
</feature>
<dbReference type="PANTHER" id="PTHR31845">
    <property type="entry name" value="FINGER DOMAIN PROTEIN, PUTATIVE-RELATED"/>
    <property type="match status" value="1"/>
</dbReference>
<keyword evidence="5" id="KW-0539">Nucleus</keyword>
<feature type="compositionally biased region" description="Polar residues" evidence="6">
    <location>
        <begin position="346"/>
        <end position="364"/>
    </location>
</feature>
<accession>A0A409YNN6</accession>
<keyword evidence="2" id="KW-0805">Transcription regulation</keyword>
<feature type="compositionally biased region" description="Acidic residues" evidence="6">
    <location>
        <begin position="380"/>
        <end position="397"/>
    </location>
</feature>
<dbReference type="SMART" id="SM00906">
    <property type="entry name" value="Fungal_trans"/>
    <property type="match status" value="1"/>
</dbReference>
<feature type="compositionally biased region" description="Low complexity" evidence="6">
    <location>
        <begin position="46"/>
        <end position="58"/>
    </location>
</feature>
<comment type="subcellular location">
    <subcellularLocation>
        <location evidence="1">Nucleus</location>
    </subcellularLocation>
</comment>
<dbReference type="EMBL" id="NHTK01000905">
    <property type="protein sequence ID" value="PPR04681.1"/>
    <property type="molecule type" value="Genomic_DNA"/>
</dbReference>
<dbReference type="GO" id="GO:0008270">
    <property type="term" value="F:zinc ion binding"/>
    <property type="evidence" value="ECO:0007669"/>
    <property type="project" value="InterPro"/>
</dbReference>
<dbReference type="Proteomes" id="UP000284842">
    <property type="component" value="Unassembled WGS sequence"/>
</dbReference>
<keyword evidence="4" id="KW-0804">Transcription</keyword>
<protein>
    <recommendedName>
        <fullName evidence="7">Xylanolytic transcriptional activator regulatory domain-containing protein</fullName>
    </recommendedName>
</protein>
<feature type="compositionally biased region" description="Low complexity" evidence="6">
    <location>
        <begin position="244"/>
        <end position="300"/>
    </location>
</feature>
<feature type="compositionally biased region" description="Acidic residues" evidence="6">
    <location>
        <begin position="511"/>
        <end position="520"/>
    </location>
</feature>
<evidence type="ECO:0000259" key="7">
    <source>
        <dbReference type="SMART" id="SM00906"/>
    </source>
</evidence>
<reference evidence="8 9" key="1">
    <citation type="journal article" date="2018" name="Evol. Lett.">
        <title>Horizontal gene cluster transfer increased hallucinogenic mushroom diversity.</title>
        <authorList>
            <person name="Reynolds H.T."/>
            <person name="Vijayakumar V."/>
            <person name="Gluck-Thaler E."/>
            <person name="Korotkin H.B."/>
            <person name="Matheny P.B."/>
            <person name="Slot J.C."/>
        </authorList>
    </citation>
    <scope>NUCLEOTIDE SEQUENCE [LARGE SCALE GENOMIC DNA]</scope>
    <source>
        <strain evidence="8 9">2629</strain>
    </source>
</reference>
<dbReference type="GO" id="GO:0000976">
    <property type="term" value="F:transcription cis-regulatory region binding"/>
    <property type="evidence" value="ECO:0007669"/>
    <property type="project" value="TreeGrafter"/>
</dbReference>
<keyword evidence="3" id="KW-0238">DNA-binding</keyword>
<feature type="region of interest" description="Disordered" evidence="6">
    <location>
        <begin position="494"/>
        <end position="553"/>
    </location>
</feature>
<dbReference type="PANTHER" id="PTHR31845:SF19">
    <property type="entry name" value="TRANSCRIPTION FACTOR DOMAIN-CONTAINING PROTEIN"/>
    <property type="match status" value="1"/>
</dbReference>
<dbReference type="GO" id="GO:0006351">
    <property type="term" value="P:DNA-templated transcription"/>
    <property type="evidence" value="ECO:0007669"/>
    <property type="project" value="InterPro"/>
</dbReference>
<evidence type="ECO:0000313" key="8">
    <source>
        <dbReference type="EMBL" id="PPR04681.1"/>
    </source>
</evidence>
<evidence type="ECO:0000313" key="9">
    <source>
        <dbReference type="Proteomes" id="UP000284842"/>
    </source>
</evidence>
<name>A0A409YNN6_9AGAR</name>
<dbReference type="OrthoDB" id="39175at2759"/>
<dbReference type="Pfam" id="PF04082">
    <property type="entry name" value="Fungal_trans"/>
    <property type="match status" value="1"/>
</dbReference>
<keyword evidence="9" id="KW-1185">Reference proteome</keyword>
<sequence length="1183" mass="130413">MNDHQRGTSRSRPSSAAFPQGSANQDATQIPTNQWYYNQQAGQVAQPKPSQPVQSSSSMIGPTSTFYNPNDNSHGRDDHGPYQQWINSFGSSSQSQQQAQSPPFQSQANYRRNAPQGIAQPQPQSSYQYLPEQYTPPSSMVQYAQPVSNAMPAPSHLPVHESGNQSSSYPHQGTDVFTNSPFYSDLLSLSNASGASTPDHGQRYTPESTLQSYSNSPDPAFQQLQPGQASHSQPPQHHSHHHQQAYSGHQQAPHQTQQPQPRKPNPQVNTQFQQPQFQRFVSQSSSAPQTSPAPRSQQRSANTAASLEQWPNDAGFSSNVAVPSTKTRASNAQPSIPASQPKAPVQNPQTADPANQRNTASTSVPPKIQGKRKRTKREETEDWQANDPSDSESESNDESGLAMSGRIRVGLGGLGIAGKGGKREKGARLKREYLLAQIRQKDAIIESLLKQLHNPYTATPLSIASYRMATSPSDQNNGNVLAWLDRLQSTVQSAGKKVGPQAFMDPHNEDMNDDDSEDEDDGKRPKLVNDDADAADKDEGSETEKLQSALPDTHVPLGLIADLSLSSNRKSKKKENKTGVNDDDNDDNVGVANAEYFAPGPATDLGKRATLIEQHSPPEIIVHGLVRPDDVEKLFKIFYERVNPFISLLDPVLHTPASTYQRCPFLFTVICAISSRYYAEKSEIYPIAMHFAKHSAANALIDGWKSVELCQAYILMSIYAVPARRWEEDRSWLYTGLAIRIATDLNLHQVSTVKPQSEKQEREIMNKTRVWMICFNLDRSTATQFGKPSTIKEDFIVRNAKEWYKKSQYNHSYDVHLCAYSALLQIVAKFHDEIFSDPSAPTGLNKKVDFKSVTLVHDQHLTNYHKEWAKRFEEDSDKSDPSCAFRCTLLPFLVSYSRLVMFSFGFQQAFQRGLKADDRVFFDKCMDSAKSVIEIMIDTLAPSGYMRYAPDGHFVFASFASAFLLKLLRPETSSFLVKDQENEILDLIGRLISTLSSPKIAIDDRHTPKLYARFLASRLSLHRRDGATVGRLHTNPPPPSQLPPSGGSSSGPGMGINTFSVVRSSGGNDMGGASGSSAPAPMSAPVYTTEATFAGAGAITFSSDLDMSYVGGVSEEEMLATMQAIKNPDWWQNMMMPGFSWPEGSPSPPAHNQALISAYAHIPPAIPGLQGTFGMFHSAQVMM</sequence>
<feature type="compositionally biased region" description="Basic and acidic residues" evidence="6">
    <location>
        <begin position="521"/>
        <end position="545"/>
    </location>
</feature>
<feature type="compositionally biased region" description="Polar residues" evidence="6">
    <location>
        <begin position="162"/>
        <end position="196"/>
    </location>
</feature>
<feature type="region of interest" description="Disordered" evidence="6">
    <location>
        <begin position="1028"/>
        <end position="1056"/>
    </location>
</feature>
<dbReference type="InParanoid" id="A0A409YNN6"/>
<evidence type="ECO:0000256" key="3">
    <source>
        <dbReference type="ARBA" id="ARBA00023125"/>
    </source>
</evidence>
<evidence type="ECO:0000256" key="1">
    <source>
        <dbReference type="ARBA" id="ARBA00004123"/>
    </source>
</evidence>
<dbReference type="InterPro" id="IPR051089">
    <property type="entry name" value="prtT"/>
</dbReference>
<evidence type="ECO:0000256" key="2">
    <source>
        <dbReference type="ARBA" id="ARBA00023015"/>
    </source>
</evidence>
<dbReference type="GO" id="GO:0000981">
    <property type="term" value="F:DNA-binding transcription factor activity, RNA polymerase II-specific"/>
    <property type="evidence" value="ECO:0007669"/>
    <property type="project" value="TreeGrafter"/>
</dbReference>
<proteinExistence type="predicted"/>
<feature type="domain" description="Xylanolytic transcriptional activator regulatory" evidence="7">
    <location>
        <begin position="731"/>
        <end position="807"/>
    </location>
</feature>
<evidence type="ECO:0000256" key="5">
    <source>
        <dbReference type="ARBA" id="ARBA00023242"/>
    </source>
</evidence>
<feature type="compositionally biased region" description="Polar residues" evidence="6">
    <location>
        <begin position="59"/>
        <end position="72"/>
    </location>
</feature>
<feature type="compositionally biased region" description="Low complexity" evidence="6">
    <location>
        <begin position="88"/>
        <end position="108"/>
    </location>
</feature>
<dbReference type="InterPro" id="IPR007219">
    <property type="entry name" value="XnlR_reg_dom"/>
</dbReference>
<comment type="caution">
    <text evidence="8">The sequence shown here is derived from an EMBL/GenBank/DDBJ whole genome shotgun (WGS) entry which is preliminary data.</text>
</comment>
<evidence type="ECO:0000256" key="6">
    <source>
        <dbReference type="SAM" id="MobiDB-lite"/>
    </source>
</evidence>
<feature type="region of interest" description="Disordered" evidence="6">
    <location>
        <begin position="566"/>
        <end position="588"/>
    </location>
</feature>
<gene>
    <name evidence="8" type="ORF">CVT24_011898</name>
</gene>
<dbReference type="AlphaFoldDB" id="A0A409YNN6"/>
<evidence type="ECO:0000256" key="4">
    <source>
        <dbReference type="ARBA" id="ARBA00023163"/>
    </source>
</evidence>
<feature type="compositionally biased region" description="Low complexity" evidence="6">
    <location>
        <begin position="225"/>
        <end position="236"/>
    </location>
</feature>
<feature type="compositionally biased region" description="Polar residues" evidence="6">
    <location>
        <begin position="135"/>
        <end position="148"/>
    </location>
</feature>
<feature type="compositionally biased region" description="Polar residues" evidence="6">
    <location>
        <begin position="315"/>
        <end position="338"/>
    </location>
</feature>
<feature type="compositionally biased region" description="Polar residues" evidence="6">
    <location>
        <begin position="21"/>
        <end position="43"/>
    </location>
</feature>